<evidence type="ECO:0000256" key="19">
    <source>
        <dbReference type="ARBA" id="ARBA00048403"/>
    </source>
</evidence>
<accession>A0AAD9G308</accession>
<evidence type="ECO:0000259" key="22">
    <source>
        <dbReference type="SMART" id="SM00382"/>
    </source>
</evidence>
<dbReference type="GO" id="GO:0005874">
    <property type="term" value="C:microtubule"/>
    <property type="evidence" value="ECO:0007669"/>
    <property type="project" value="UniProtKB-KW"/>
</dbReference>
<dbReference type="InterPro" id="IPR041569">
    <property type="entry name" value="AAA_lid_3"/>
</dbReference>
<dbReference type="Gene3D" id="4.10.1060.10">
    <property type="entry name" value="Zinc finger, RanBP2-type"/>
    <property type="match status" value="1"/>
</dbReference>
<feature type="compositionally biased region" description="Basic residues" evidence="21">
    <location>
        <begin position="1155"/>
        <end position="1166"/>
    </location>
</feature>
<dbReference type="SFLD" id="SFLDG01121">
    <property type="entry name" value="Diphthamide_biosynthesis"/>
    <property type="match status" value="1"/>
</dbReference>
<feature type="compositionally biased region" description="Basic and acidic residues" evidence="21">
    <location>
        <begin position="934"/>
        <end position="945"/>
    </location>
</feature>
<dbReference type="InterPro" id="IPR003959">
    <property type="entry name" value="ATPase_AAA_core"/>
</dbReference>
<dbReference type="InterPro" id="IPR042264">
    <property type="entry name" value="DPH1/DPH2_2"/>
</dbReference>
<feature type="region of interest" description="Disordered" evidence="21">
    <location>
        <begin position="925"/>
        <end position="948"/>
    </location>
</feature>
<dbReference type="SMART" id="SM00382">
    <property type="entry name" value="AAA"/>
    <property type="match status" value="2"/>
</dbReference>
<feature type="compositionally biased region" description="Basic and acidic residues" evidence="21">
    <location>
        <begin position="1712"/>
        <end position="1730"/>
    </location>
</feature>
<keyword evidence="14" id="KW-0408">Iron</keyword>
<keyword evidence="17 20" id="KW-0413">Isomerase</keyword>
<protein>
    <recommendedName>
        <fullName evidence="20">Katanin p60 ATPase-containing subunit A1</fullName>
        <shortName evidence="20">Katanin p60 subunit A1</shortName>
        <ecNumber evidence="20">5.6.1.1</ecNumber>
    </recommendedName>
    <alternativeName>
        <fullName evidence="20">p60 katanin</fullName>
    </alternativeName>
</protein>
<feature type="region of interest" description="Disordered" evidence="21">
    <location>
        <begin position="90"/>
        <end position="242"/>
    </location>
</feature>
<dbReference type="InterPro" id="IPR003593">
    <property type="entry name" value="AAA+_ATPase"/>
</dbReference>
<comment type="subcellular location">
    <subcellularLocation>
        <location evidence="3 20">Cytoplasm</location>
        <location evidence="3 20">Cytoskeleton</location>
    </subcellularLocation>
    <subcellularLocation>
        <location evidence="2">Nucleus</location>
    </subcellularLocation>
</comment>
<dbReference type="InterPro" id="IPR042265">
    <property type="entry name" value="DPH1/DPH2_3"/>
</dbReference>
<organism evidence="23 24">
    <name type="scientific">Phytophthora citrophthora</name>
    <dbReference type="NCBI Taxonomy" id="4793"/>
    <lineage>
        <taxon>Eukaryota</taxon>
        <taxon>Sar</taxon>
        <taxon>Stramenopiles</taxon>
        <taxon>Oomycota</taxon>
        <taxon>Peronosporomycetes</taxon>
        <taxon>Peronosporales</taxon>
        <taxon>Peronosporaceae</taxon>
        <taxon>Phytophthora</taxon>
    </lineage>
</organism>
<keyword evidence="7" id="KW-0808">Transferase</keyword>
<dbReference type="HAMAP" id="MF_03023">
    <property type="entry name" value="Katanin_p60_A1"/>
    <property type="match status" value="1"/>
</dbReference>
<dbReference type="Gene3D" id="1.20.58.80">
    <property type="entry name" value="Phosphotransferase system, lactose/cellobiose-type IIA subunit"/>
    <property type="match status" value="1"/>
</dbReference>
<keyword evidence="6 20" id="KW-0963">Cytoplasm</keyword>
<dbReference type="InterPro" id="IPR048611">
    <property type="entry name" value="KATNA1_MIT"/>
</dbReference>
<keyword evidence="10" id="KW-0479">Metal-binding</keyword>
<dbReference type="CDD" id="cd19502">
    <property type="entry name" value="RecA-like_PAN_like"/>
    <property type="match status" value="1"/>
</dbReference>
<evidence type="ECO:0000256" key="17">
    <source>
        <dbReference type="ARBA" id="ARBA00023235"/>
    </source>
</evidence>
<comment type="cofactor">
    <cofactor evidence="1">
        <name>[4Fe-4S] cluster</name>
        <dbReference type="ChEBI" id="CHEBI:49883"/>
    </cofactor>
</comment>
<sequence length="2067" mass="229675">MARELCLEAQYEKGLAMYQTTLQTLSQFIRRMTKMSERQPWLQVMNAVSHCNMQIELENELSLITDYVELTQAFKVPPGAAIARIHPHAQRQEIVSSPHWEICVPPDPRRPDPNTDDARDPDVWSPPSPENVPNRFRGAPARAAPSWANEGNNNNQRNNRAGRRPVGSAGARAAVPSGRRTPGDDQRRQPARRGGGAKGAPSPSPARQSKDGGLKAARKENERARGRGGGGSEKPKYSEKAKEEGWVDLELIEMIERDIVDAGPAVTFEQIAGLEHTKQLLQEAVMLPQIAPHLFKDGLLKPCNGVLMFGPPGTGKTLLAKAVANVCKSTFFNVSASTLASKYRGESERMVRILFDMARYYSPSIIFMDEVDAIAGVRGGAQEHESSRRVKTELLVQINGVSSGDPADPGNRVMVLAATNLPWELDEAMRRRLNKRVYIPLPEAEGRLQLFKINLEKVDVASDVNFDKLVGATEGYSGDDICGLCDTAKMMPVKRLYTPEVLKELQRKQQEGATDEELQAHEKSALKVTWTDFQTALENVSRSVGKDQLERFLLVAIVVAAYTVVEAIADIPVRIAMCSSLNGPFCDGFGPGFAVTPQHAKQNLDVDEKELSVDETAKSLKVEKIIKEYELQAATAEADALGEDEDDIILDIEMLLDESMALLSELEEDDDENPMAGAFAFSSANGAFELLERMDGDELKVPAQHLLDCFVLRLIISVQEFVETALEEVLLSVEAALQELSPDAAQGVRTTTRQLKQLKDYSSYKFTRLDDSQLASLRYKFANHRLVELQQTFERLVIARDAQERQLAFETAVFLFQLAQEEAIEKESSKEPEADTTTAFCMESDLSAYPTISRTFSFESIDRNGRSRWTWRLPDVRRGLGLPKSRHFLMFLSPLFTASFSSVVAPISILRAGTRAIVARQRVLKTQGATSPSQREKPISEDRLDSSNLGTGHATRTLWVGNSVKTKLIVVICGRCGNVNWERRAECNMCKTSKPGMAGADEKRDGAGGGFNERQERAASARTEVGEDGYDDFGMKKKVRTTKETMSWKLYSQKVKASKAEREAAALARLQQSYRCSLRELICVTMTKLLTVCFCCSAIYQPPQSATESSAVNLVSASENSVDKREGLAAGTSSRDRDDKRQRSRSPVASTQSRARSRSRERRRRSPSRERRDPRSPPLSLSLNASMETTGSEETVAATGPPRFSGHNKATAGGACCQSSDVGCQSNGCSSQQQLVALKPKTKRKPSAAALKRRMANQIPEEIMKDPELTKAMEQLPWNYNFEIRKTVWRIRQAGSKRVALQFPEGLLLYACVISDIIERFTGADSIILGDVTYGACCVDDLSALALGADFMVHYGHSCLVPIDITSIKMLYVFVDIAIDVEHLIDCMKLTFPLETKLALMGTIQFSSSIHLVSARLKDYFTSMTVPQVKPLSPGEVLGCTSPVIEGVDALVFIADGRFHLESAMIMNPNLKAYRYDPYPKMLTIEKYDLPQMMEIRRAAIDQAKGAKKFGVVLGTLGHQGNPFILDHVKQLLEQSGKEYFVLLLSELFPDKLARFKDVDAWIQIACPRLSIDWGYAFPKPLLTAYEAEVCLEKTQWKEGSYPMDFYAKGSGPWTNYHDRKKTEAGQSGLPRQTREEAAKKKEDAAKQKKKKFEPRGGAMTRKRRKKKGPSAAVRIPTVYPTAKCKLRLLKMERIKDFLLMEQEFIQNQEVMKPKQEKDEEERSKVDDLRGTPMGVGTLEEMIDDNHAIVSSSVGPEYYVGVMSFVNQDMLEPGCSVLLHNKVMSVVGILADDTDPMVSVMKVDKAPLESYADIGGLESQIQEIKEAVELPLTHPELYEGIGIRPPKGVILYGEPGTGKTLLAKAVANQTSATFLRIVGSELIQKYLGDGPKLVREMFRVADDHAPSIVFIDEIDAVGSKRYDSSSGGTREIQRTMLELLNQLDGFDERGDVKVIMATNAIESLDPALIRPGRIDRKIEFPLPDIKTKRRIFGIHTGRMSLGDDVDLEEFVMSKDELSGADIKAVCTEAGLLALRERRMRVTQSDFRKAKEKALYKKKANIPEGLYL</sequence>
<evidence type="ECO:0000256" key="3">
    <source>
        <dbReference type="ARBA" id="ARBA00004245"/>
    </source>
</evidence>
<feature type="compositionally biased region" description="Basic and acidic residues" evidence="21">
    <location>
        <begin position="233"/>
        <end position="242"/>
    </location>
</feature>
<evidence type="ECO:0000256" key="6">
    <source>
        <dbReference type="ARBA" id="ARBA00022490"/>
    </source>
</evidence>
<dbReference type="PANTHER" id="PTHR23073">
    <property type="entry name" value="26S PROTEASOME REGULATORY SUBUNIT"/>
    <property type="match status" value="1"/>
</dbReference>
<proteinExistence type="inferred from homology"/>
<dbReference type="InterPro" id="IPR028596">
    <property type="entry name" value="KATNA1"/>
</dbReference>
<evidence type="ECO:0000256" key="1">
    <source>
        <dbReference type="ARBA" id="ARBA00001966"/>
    </source>
</evidence>
<dbReference type="InterPro" id="IPR003960">
    <property type="entry name" value="ATPase_AAA_CS"/>
</dbReference>
<evidence type="ECO:0000313" key="24">
    <source>
        <dbReference type="Proteomes" id="UP001259832"/>
    </source>
</evidence>
<comment type="catalytic activity">
    <reaction evidence="20">
        <text>n ATP + n H2O + a microtubule = n ADP + n phosphate + (n+1) alpha/beta tubulin heterodimers.</text>
        <dbReference type="EC" id="5.6.1.1"/>
    </reaction>
</comment>
<feature type="compositionally biased region" description="Polar residues" evidence="21">
    <location>
        <begin position="1183"/>
        <end position="1193"/>
    </location>
</feature>
<dbReference type="CDD" id="cd21748">
    <property type="entry name" value="Kp60-NTD"/>
    <property type="match status" value="1"/>
</dbReference>
<evidence type="ECO:0000256" key="16">
    <source>
        <dbReference type="ARBA" id="ARBA00023212"/>
    </source>
</evidence>
<feature type="compositionally biased region" description="Low complexity" evidence="21">
    <location>
        <begin position="148"/>
        <end position="159"/>
    </location>
</feature>
<dbReference type="GO" id="GO:0017183">
    <property type="term" value="P:protein histidyl modification to diphthamide"/>
    <property type="evidence" value="ECO:0007669"/>
    <property type="project" value="InterPro"/>
</dbReference>
<evidence type="ECO:0000256" key="4">
    <source>
        <dbReference type="ARBA" id="ARBA00005156"/>
    </source>
</evidence>
<dbReference type="Gene3D" id="3.40.50.11840">
    <property type="entry name" value="Diphthamide synthesis DPH1/DPH2 domain 1"/>
    <property type="match status" value="1"/>
</dbReference>
<keyword evidence="15" id="KW-0411">Iron-sulfur</keyword>
<feature type="domain" description="AAA+ ATPase" evidence="22">
    <location>
        <begin position="302"/>
        <end position="443"/>
    </location>
</feature>
<dbReference type="Gene3D" id="1.10.8.60">
    <property type="match status" value="2"/>
</dbReference>
<evidence type="ECO:0000256" key="18">
    <source>
        <dbReference type="ARBA" id="ARBA00023242"/>
    </source>
</evidence>
<gene>
    <name evidence="20" type="primary">KATNA1</name>
    <name evidence="23" type="ORF">P3T76_013920</name>
</gene>
<dbReference type="InterPro" id="IPR016435">
    <property type="entry name" value="DPH1/DPH2"/>
</dbReference>
<dbReference type="GO" id="GO:0051013">
    <property type="term" value="P:microtubule severing"/>
    <property type="evidence" value="ECO:0007669"/>
    <property type="project" value="UniProtKB-UniRule"/>
</dbReference>
<keyword evidence="24" id="KW-1185">Reference proteome</keyword>
<comment type="function">
    <text evidence="20">Severs microtubules in an ATP-dependent manner. Microtubule severing may promote rapid reorganization of cellular microtubule arrays.</text>
</comment>
<feature type="region of interest" description="Disordered" evidence="21">
    <location>
        <begin position="1618"/>
        <end position="1672"/>
    </location>
</feature>
<dbReference type="FunFam" id="2.40.50.140:FF:000067">
    <property type="entry name" value="26S protease regulatory subunit 4"/>
    <property type="match status" value="1"/>
</dbReference>
<dbReference type="InterPro" id="IPR050221">
    <property type="entry name" value="26S_Proteasome_ATPase"/>
</dbReference>
<feature type="compositionally biased region" description="Basic and acidic residues" evidence="21">
    <location>
        <begin position="208"/>
        <end position="225"/>
    </location>
</feature>
<evidence type="ECO:0000256" key="15">
    <source>
        <dbReference type="ARBA" id="ARBA00023014"/>
    </source>
</evidence>
<keyword evidence="11 20" id="KW-0547">Nucleotide-binding</keyword>
<comment type="similarity">
    <text evidence="5">Belongs to the DPH1/DPH2 family. DPH1 subfamily.</text>
</comment>
<dbReference type="Gene3D" id="2.40.50.140">
    <property type="entry name" value="Nucleic acid-binding proteins"/>
    <property type="match status" value="1"/>
</dbReference>
<dbReference type="GO" id="GO:0008017">
    <property type="term" value="F:microtubule binding"/>
    <property type="evidence" value="ECO:0007669"/>
    <property type="project" value="UniProtKB-UniRule"/>
</dbReference>
<dbReference type="Pfam" id="PF17862">
    <property type="entry name" value="AAA_lid_3"/>
    <property type="match status" value="2"/>
</dbReference>
<keyword evidence="8" id="KW-0949">S-adenosyl-L-methionine</keyword>
<keyword evidence="12 20" id="KW-0067">ATP-binding</keyword>
<comment type="catalytic activity">
    <reaction evidence="19">
        <text>L-histidyl-[translation elongation factor 2] + S-adenosyl-L-methionine = 2-[(3S)-amino-3-carboxypropyl]-L-histidyl-[translation elongation factor 2] + S-methyl-5'-thioadenosine + H(+)</text>
        <dbReference type="Rhea" id="RHEA:36783"/>
        <dbReference type="Rhea" id="RHEA-COMP:9748"/>
        <dbReference type="Rhea" id="RHEA-COMP:9749"/>
        <dbReference type="ChEBI" id="CHEBI:15378"/>
        <dbReference type="ChEBI" id="CHEBI:17509"/>
        <dbReference type="ChEBI" id="CHEBI:29979"/>
        <dbReference type="ChEBI" id="CHEBI:59789"/>
        <dbReference type="ChEBI" id="CHEBI:73995"/>
        <dbReference type="EC" id="2.5.1.108"/>
    </reaction>
</comment>
<feature type="compositionally biased region" description="Basic and acidic residues" evidence="21">
    <location>
        <begin position="107"/>
        <end position="122"/>
    </location>
</feature>
<dbReference type="GO" id="GO:0008568">
    <property type="term" value="F:microtubule severing ATPase activity"/>
    <property type="evidence" value="ECO:0007669"/>
    <property type="project" value="UniProtKB-EC"/>
</dbReference>
<evidence type="ECO:0000256" key="7">
    <source>
        <dbReference type="ARBA" id="ARBA00022679"/>
    </source>
</evidence>
<dbReference type="GO" id="GO:0016887">
    <property type="term" value="F:ATP hydrolysis activity"/>
    <property type="evidence" value="ECO:0007669"/>
    <property type="project" value="InterPro"/>
</dbReference>
<dbReference type="FunFam" id="1.10.8.60:FF:000007">
    <property type="entry name" value="26S proteasome regulatory subunit 4"/>
    <property type="match status" value="1"/>
</dbReference>
<feature type="domain" description="AAA+ ATPase" evidence="22">
    <location>
        <begin position="1845"/>
        <end position="1984"/>
    </location>
</feature>
<evidence type="ECO:0000256" key="8">
    <source>
        <dbReference type="ARBA" id="ARBA00022691"/>
    </source>
</evidence>
<comment type="pathway">
    <text evidence="4">Protein modification; peptidyl-diphthamide biosynthesis.</text>
</comment>
<feature type="region of interest" description="Disordered" evidence="21">
    <location>
        <begin position="1712"/>
        <end position="1736"/>
    </location>
</feature>
<dbReference type="FunFam" id="3.40.50.300:FF:000039">
    <property type="entry name" value="26S proteasome regulatory subunit 4"/>
    <property type="match status" value="1"/>
</dbReference>
<comment type="similarity">
    <text evidence="20">Belongs to the AAA ATPase family. Katanin p60 subunit A1 subfamily.</text>
</comment>
<keyword evidence="18" id="KW-0539">Nucleus</keyword>
<dbReference type="GO" id="GO:0005737">
    <property type="term" value="C:cytoplasm"/>
    <property type="evidence" value="ECO:0007669"/>
    <property type="project" value="UniProtKB-UniRule"/>
</dbReference>
<evidence type="ECO:0000313" key="23">
    <source>
        <dbReference type="EMBL" id="KAK1930598.1"/>
    </source>
</evidence>
<dbReference type="PROSITE" id="PS00674">
    <property type="entry name" value="AAA"/>
    <property type="match status" value="1"/>
</dbReference>
<evidence type="ECO:0000256" key="9">
    <source>
        <dbReference type="ARBA" id="ARBA00022701"/>
    </source>
</evidence>
<dbReference type="GO" id="GO:0000502">
    <property type="term" value="C:proteasome complex"/>
    <property type="evidence" value="ECO:0007669"/>
    <property type="project" value="UniProtKB-KW"/>
</dbReference>
<evidence type="ECO:0000256" key="21">
    <source>
        <dbReference type="SAM" id="MobiDB-lite"/>
    </source>
</evidence>
<dbReference type="FunFam" id="3.40.50.11850:FF:000002">
    <property type="entry name" value="2-(3-amino-3-carboxypropyl)histidine synthase subunit 1"/>
    <property type="match status" value="1"/>
</dbReference>
<evidence type="ECO:0000256" key="14">
    <source>
        <dbReference type="ARBA" id="ARBA00023004"/>
    </source>
</evidence>
<keyword evidence="16 20" id="KW-0206">Cytoskeleton</keyword>
<dbReference type="InterPro" id="IPR027417">
    <property type="entry name" value="P-loop_NTPase"/>
</dbReference>
<dbReference type="GO" id="GO:0005524">
    <property type="term" value="F:ATP binding"/>
    <property type="evidence" value="ECO:0007669"/>
    <property type="project" value="UniProtKB-KW"/>
</dbReference>
<dbReference type="SFLD" id="SFLDS00032">
    <property type="entry name" value="Radical_SAM_3-amino-3-carboxyp"/>
    <property type="match status" value="1"/>
</dbReference>
<evidence type="ECO:0000256" key="13">
    <source>
        <dbReference type="ARBA" id="ARBA00022942"/>
    </source>
</evidence>
<dbReference type="GO" id="GO:0090560">
    <property type="term" value="F:2-(3-amino-3-carboxypropyl)histidine synthase activity"/>
    <property type="evidence" value="ECO:0007669"/>
    <property type="project" value="UniProtKB-EC"/>
</dbReference>
<dbReference type="Pfam" id="PF00004">
    <property type="entry name" value="AAA"/>
    <property type="match status" value="2"/>
</dbReference>
<dbReference type="GO" id="GO:0046872">
    <property type="term" value="F:metal ion binding"/>
    <property type="evidence" value="ECO:0007669"/>
    <property type="project" value="UniProtKB-KW"/>
</dbReference>
<dbReference type="InterPro" id="IPR012340">
    <property type="entry name" value="NA-bd_OB-fold"/>
</dbReference>
<dbReference type="FunFam" id="3.40.50.300:FF:000159">
    <property type="entry name" value="Katanin p60 ATPase-containing subunit A1"/>
    <property type="match status" value="1"/>
</dbReference>
<dbReference type="FunFam" id="3.40.50.11860:FF:000002">
    <property type="entry name" value="2-(3-amino-3-carboxypropyl)histidine synthase subunit 1"/>
    <property type="match status" value="1"/>
</dbReference>
<evidence type="ECO:0000256" key="12">
    <source>
        <dbReference type="ARBA" id="ARBA00022840"/>
    </source>
</evidence>
<dbReference type="FunFam" id="3.40.50.11840:FF:000001">
    <property type="entry name" value="2-(3-amino-3-carboxypropyl)histidine synthase subunit 1"/>
    <property type="match status" value="1"/>
</dbReference>
<dbReference type="InterPro" id="IPR042263">
    <property type="entry name" value="DPH1/DPH2_1"/>
</dbReference>
<dbReference type="NCBIfam" id="TIGR00322">
    <property type="entry name" value="diphth2_R"/>
    <property type="match status" value="1"/>
</dbReference>
<dbReference type="Pfam" id="PF16450">
    <property type="entry name" value="Prot_ATP_ID_OB_C"/>
    <property type="match status" value="1"/>
</dbReference>
<reference evidence="23" key="1">
    <citation type="submission" date="2023-08" db="EMBL/GenBank/DDBJ databases">
        <title>Reference Genome Resource for the Citrus Pathogen Phytophthora citrophthora.</title>
        <authorList>
            <person name="Moller H."/>
            <person name="Coetzee B."/>
            <person name="Rose L.J."/>
            <person name="Van Niekerk J.M."/>
        </authorList>
    </citation>
    <scope>NUCLEOTIDE SEQUENCE</scope>
    <source>
        <strain evidence="23">STE-U-9442</strain>
    </source>
</reference>
<dbReference type="Gene3D" id="3.40.50.11850">
    <property type="entry name" value="Diphthamide synthesis DPH1/DPH2 domain 2"/>
    <property type="match status" value="1"/>
</dbReference>
<evidence type="ECO:0000256" key="10">
    <source>
        <dbReference type="ARBA" id="ARBA00022723"/>
    </source>
</evidence>
<dbReference type="Pfam" id="PF01866">
    <property type="entry name" value="Diphthamide_syn"/>
    <property type="match status" value="1"/>
</dbReference>
<evidence type="ECO:0000256" key="20">
    <source>
        <dbReference type="HAMAP-Rule" id="MF_03023"/>
    </source>
</evidence>
<evidence type="ECO:0000256" key="5">
    <source>
        <dbReference type="ARBA" id="ARBA00010173"/>
    </source>
</evidence>
<feature type="compositionally biased region" description="Basic and acidic residues" evidence="21">
    <location>
        <begin position="1633"/>
        <end position="1647"/>
    </location>
</feature>
<dbReference type="EMBL" id="JASMQC010000038">
    <property type="protein sequence ID" value="KAK1930598.1"/>
    <property type="molecule type" value="Genomic_DNA"/>
</dbReference>
<dbReference type="GO" id="GO:0005634">
    <property type="term" value="C:nucleus"/>
    <property type="evidence" value="ECO:0007669"/>
    <property type="project" value="UniProtKB-SubCell"/>
</dbReference>
<evidence type="ECO:0000256" key="11">
    <source>
        <dbReference type="ARBA" id="ARBA00022741"/>
    </source>
</evidence>
<dbReference type="Proteomes" id="UP001259832">
    <property type="component" value="Unassembled WGS sequence"/>
</dbReference>
<dbReference type="Gene3D" id="3.40.50.11860">
    <property type="entry name" value="Diphthamide synthesis DPH1/DPH2 domain 3"/>
    <property type="match status" value="1"/>
</dbReference>
<feature type="binding site" evidence="20">
    <location>
        <begin position="310"/>
        <end position="317"/>
    </location>
    <ligand>
        <name>ATP</name>
        <dbReference type="ChEBI" id="CHEBI:30616"/>
    </ligand>
</feature>
<evidence type="ECO:0000256" key="2">
    <source>
        <dbReference type="ARBA" id="ARBA00004123"/>
    </source>
</evidence>
<keyword evidence="13 23" id="KW-0647">Proteasome</keyword>
<dbReference type="InterPro" id="IPR032501">
    <property type="entry name" value="Prot_ATP_ID_OB_2nd"/>
</dbReference>
<dbReference type="Gene3D" id="3.40.50.300">
    <property type="entry name" value="P-loop containing nucleotide triphosphate hydrolases"/>
    <property type="match status" value="2"/>
</dbReference>
<keyword evidence="9 20" id="KW-0493">Microtubule</keyword>
<comment type="caution">
    <text evidence="23">The sequence shown here is derived from an EMBL/GenBank/DDBJ whole genome shotgun (WGS) entry which is preliminary data.</text>
</comment>
<dbReference type="EC" id="5.6.1.1" evidence="20"/>
<dbReference type="SUPFAM" id="SSF52540">
    <property type="entry name" value="P-loop containing nucleoside triphosphate hydrolases"/>
    <property type="match status" value="2"/>
</dbReference>
<name>A0AAD9G308_9STRA</name>
<dbReference type="GO" id="GO:0051536">
    <property type="term" value="F:iron-sulfur cluster binding"/>
    <property type="evidence" value="ECO:0007669"/>
    <property type="project" value="UniProtKB-KW"/>
</dbReference>
<feature type="region of interest" description="Disordered" evidence="21">
    <location>
        <begin position="1117"/>
        <end position="1210"/>
    </location>
</feature>